<evidence type="ECO:0000256" key="6">
    <source>
        <dbReference type="ARBA" id="ARBA00022777"/>
    </source>
</evidence>
<dbReference type="GO" id="GO:0005975">
    <property type="term" value="P:carbohydrate metabolic process"/>
    <property type="evidence" value="ECO:0007669"/>
    <property type="project" value="InterPro"/>
</dbReference>
<keyword evidence="12" id="KW-1185">Reference proteome</keyword>
<organism evidence="11 12">
    <name type="scientific">Angomonas deanei</name>
    <dbReference type="NCBI Taxonomy" id="59799"/>
    <lineage>
        <taxon>Eukaryota</taxon>
        <taxon>Discoba</taxon>
        <taxon>Euglenozoa</taxon>
        <taxon>Kinetoplastea</taxon>
        <taxon>Metakinetoplastina</taxon>
        <taxon>Trypanosomatida</taxon>
        <taxon>Trypanosomatidae</taxon>
        <taxon>Strigomonadinae</taxon>
        <taxon>Angomonas</taxon>
    </lineage>
</organism>
<dbReference type="GO" id="GO:0005737">
    <property type="term" value="C:cytoplasm"/>
    <property type="evidence" value="ECO:0007669"/>
    <property type="project" value="TreeGrafter"/>
</dbReference>
<accession>A0A7G2CHP3</accession>
<evidence type="ECO:0000313" key="10">
    <source>
        <dbReference type="EMBL" id="CAD2218935.1"/>
    </source>
</evidence>
<dbReference type="Proteomes" id="UP000515908">
    <property type="component" value="Chromosome 12"/>
</dbReference>
<keyword evidence="6 9" id="KW-0418">Kinase</keyword>
<evidence type="ECO:0000256" key="8">
    <source>
        <dbReference type="ARBA" id="ARBA00048090"/>
    </source>
</evidence>
<dbReference type="GO" id="GO:0046316">
    <property type="term" value="F:gluconokinase activity"/>
    <property type="evidence" value="ECO:0007669"/>
    <property type="project" value="UniProtKB-EC"/>
</dbReference>
<dbReference type="AlphaFoldDB" id="A0A7G2CHP3"/>
<dbReference type="NCBIfam" id="TIGR01313">
    <property type="entry name" value="therm_gnt_kin"/>
    <property type="match status" value="1"/>
</dbReference>
<dbReference type="InterPro" id="IPR027417">
    <property type="entry name" value="P-loop_NTPase"/>
</dbReference>
<evidence type="ECO:0000256" key="7">
    <source>
        <dbReference type="ARBA" id="ARBA00022840"/>
    </source>
</evidence>
<sequence>MQNSLSPHPPFAIVVCGPSGCGKTTVGKWIANHLHCDFLEGDDYHSAHNVAKMKKGIPLTDDDRLPWLFTLHGLIRTSVAQGKTVVLSCSALKRKYRDLLRGSDGDGKVYFVMLTTNAEVLRSRVGARKGHYMPASLVTSQLELLEPLSSDETGVQVCSEVSVEKTAKKVIHAMNLPFTSRL</sequence>
<dbReference type="EC" id="2.7.1.12" evidence="3 9"/>
<comment type="similarity">
    <text evidence="2 9">Belongs to the gluconokinase GntK/GntV family.</text>
</comment>
<dbReference type="UniPathway" id="UPA00792"/>
<protein>
    <recommendedName>
        <fullName evidence="3 9">Gluconokinase</fullName>
        <ecNumber evidence="3 9">2.7.1.12</ecNumber>
    </recommendedName>
</protein>
<dbReference type="PANTHER" id="PTHR43442">
    <property type="entry name" value="GLUCONOKINASE-RELATED"/>
    <property type="match status" value="1"/>
</dbReference>
<dbReference type="FunFam" id="3.40.50.300:FF:000522">
    <property type="entry name" value="Gluconokinase"/>
    <property type="match status" value="1"/>
</dbReference>
<name>A0A7G2CHP3_9TRYP</name>
<evidence type="ECO:0000256" key="9">
    <source>
        <dbReference type="RuleBase" id="RU363066"/>
    </source>
</evidence>
<reference evidence="11 12" key="1">
    <citation type="submission" date="2020-08" db="EMBL/GenBank/DDBJ databases">
        <authorList>
            <person name="Newling K."/>
            <person name="Davey J."/>
            <person name="Forrester S."/>
        </authorList>
    </citation>
    <scope>NUCLEOTIDE SEQUENCE [LARGE SCALE GENOMIC DNA]</scope>
    <source>
        <strain evidence="11">Crithidia deanei Carvalho</strain>
        <strain evidence="12">Crithidia deanei Carvalho (ATCC PRA-265)</strain>
    </source>
</reference>
<evidence type="ECO:0000256" key="4">
    <source>
        <dbReference type="ARBA" id="ARBA00022679"/>
    </source>
</evidence>
<comment type="catalytic activity">
    <reaction evidence="8 9">
        <text>D-gluconate + ATP = 6-phospho-D-gluconate + ADP + H(+)</text>
        <dbReference type="Rhea" id="RHEA:19433"/>
        <dbReference type="ChEBI" id="CHEBI:15378"/>
        <dbReference type="ChEBI" id="CHEBI:18391"/>
        <dbReference type="ChEBI" id="CHEBI:30616"/>
        <dbReference type="ChEBI" id="CHEBI:58759"/>
        <dbReference type="ChEBI" id="CHEBI:456216"/>
        <dbReference type="EC" id="2.7.1.12"/>
    </reaction>
</comment>
<evidence type="ECO:0000313" key="12">
    <source>
        <dbReference type="Proteomes" id="UP000515908"/>
    </source>
</evidence>
<dbReference type="CDD" id="cd02021">
    <property type="entry name" value="GntK"/>
    <property type="match status" value="1"/>
</dbReference>
<comment type="pathway">
    <text evidence="1 9">Carbohydrate acid metabolism; D-gluconate degradation.</text>
</comment>
<dbReference type="InterPro" id="IPR006001">
    <property type="entry name" value="Therm_gnt_kin"/>
</dbReference>
<dbReference type="EMBL" id="LR877156">
    <property type="protein sequence ID" value="CAD2218939.1"/>
    <property type="molecule type" value="Genomic_DNA"/>
</dbReference>
<evidence type="ECO:0000313" key="11">
    <source>
        <dbReference type="EMBL" id="CAD2218939.1"/>
    </source>
</evidence>
<keyword evidence="4 9" id="KW-0808">Transferase</keyword>
<dbReference type="EMBL" id="LR877156">
    <property type="protein sequence ID" value="CAD2218935.1"/>
    <property type="molecule type" value="Genomic_DNA"/>
</dbReference>
<dbReference type="PANTHER" id="PTHR43442:SF3">
    <property type="entry name" value="GLUCONOKINASE-RELATED"/>
    <property type="match status" value="1"/>
</dbReference>
<evidence type="ECO:0000256" key="5">
    <source>
        <dbReference type="ARBA" id="ARBA00022741"/>
    </source>
</evidence>
<evidence type="ECO:0000256" key="2">
    <source>
        <dbReference type="ARBA" id="ARBA00008420"/>
    </source>
</evidence>
<evidence type="ECO:0000256" key="1">
    <source>
        <dbReference type="ARBA" id="ARBA00004875"/>
    </source>
</evidence>
<proteinExistence type="inferred from homology"/>
<dbReference type="VEuPathDB" id="TriTrypDB:ADEAN_000643200"/>
<dbReference type="Pfam" id="PF13671">
    <property type="entry name" value="AAA_33"/>
    <property type="match status" value="1"/>
</dbReference>
<keyword evidence="7 9" id="KW-0067">ATP-binding</keyword>
<dbReference type="VEuPathDB" id="TriTrypDB:ADEAN_000642800"/>
<gene>
    <name evidence="10" type="ORF">ADEAN_000642800</name>
    <name evidence="11" type="ORF">ADEAN_000643200</name>
</gene>
<evidence type="ECO:0000256" key="3">
    <source>
        <dbReference type="ARBA" id="ARBA00012054"/>
    </source>
</evidence>
<dbReference type="GO" id="GO:0005524">
    <property type="term" value="F:ATP binding"/>
    <property type="evidence" value="ECO:0007669"/>
    <property type="project" value="UniProtKB-KW"/>
</dbReference>
<dbReference type="SUPFAM" id="SSF52540">
    <property type="entry name" value="P-loop containing nucleoside triphosphate hydrolases"/>
    <property type="match status" value="1"/>
</dbReference>
<dbReference type="Gene3D" id="3.40.50.300">
    <property type="entry name" value="P-loop containing nucleotide triphosphate hydrolases"/>
    <property type="match status" value="1"/>
</dbReference>
<keyword evidence="5 9" id="KW-0547">Nucleotide-binding</keyword>